<evidence type="ECO:0000313" key="2">
    <source>
        <dbReference type="Proteomes" id="UP000031014"/>
    </source>
</evidence>
<organism evidence="1 2">
    <name type="scientific">Mesobacillus selenatarsenatis (strain DSM 18680 / JCM 14380 / FERM P-15431 / SF-1)</name>
    <dbReference type="NCBI Taxonomy" id="1321606"/>
    <lineage>
        <taxon>Bacteria</taxon>
        <taxon>Bacillati</taxon>
        <taxon>Bacillota</taxon>
        <taxon>Bacilli</taxon>
        <taxon>Bacillales</taxon>
        <taxon>Bacillaceae</taxon>
        <taxon>Mesobacillus</taxon>
    </lineage>
</organism>
<comment type="caution">
    <text evidence="1">The sequence shown here is derived from an EMBL/GenBank/DDBJ whole genome shotgun (WGS) entry which is preliminary data.</text>
</comment>
<dbReference type="OrthoDB" id="2881741at2"/>
<dbReference type="Proteomes" id="UP000031014">
    <property type="component" value="Unassembled WGS sequence"/>
</dbReference>
<reference evidence="1 2" key="1">
    <citation type="submission" date="2013-06" db="EMBL/GenBank/DDBJ databases">
        <title>Whole genome shotgun sequence of Bacillus selenatarsenatis SF-1.</title>
        <authorList>
            <person name="Kuroda M."/>
            <person name="Sei K."/>
            <person name="Yamashita M."/>
            <person name="Ike M."/>
        </authorList>
    </citation>
    <scope>NUCLEOTIDE SEQUENCE [LARGE SCALE GENOMIC DNA]</scope>
    <source>
        <strain evidence="1 2">SF-1</strain>
    </source>
</reference>
<keyword evidence="2" id="KW-1185">Reference proteome</keyword>
<proteinExistence type="predicted"/>
<accession>A0A0A8X5I3</accession>
<dbReference type="RefSeq" id="WP_041965221.1">
    <property type="nucleotide sequence ID" value="NZ_BASE01000031.1"/>
</dbReference>
<protein>
    <submittedName>
        <fullName evidence="1">Uncharacterized protein</fullName>
    </submittedName>
</protein>
<dbReference type="AlphaFoldDB" id="A0A0A8X5I3"/>
<name>A0A0A8X5I3_MESS1</name>
<sequence>MESVVLVTFKIKGIPIPIKIASTNEPSREQILKKISDLANGYDLSGEIQFKKLLKENGHKMYIYEIGDRKCMVLVERLEKIKEFEEISS</sequence>
<evidence type="ECO:0000313" key="1">
    <source>
        <dbReference type="EMBL" id="GAM13371.1"/>
    </source>
</evidence>
<gene>
    <name evidence="1" type="ORF">SAMD00020551_1513</name>
</gene>
<dbReference type="EMBL" id="BASE01000031">
    <property type="protein sequence ID" value="GAM13371.1"/>
    <property type="molecule type" value="Genomic_DNA"/>
</dbReference>